<dbReference type="InterPro" id="IPR027417">
    <property type="entry name" value="P-loop_NTPase"/>
</dbReference>
<sequence>MPFSSEQTKFCLFFFRFHRIQNHTSNRTKCCRVICHKRGTWRLLLTGTPFQNNTDEIWSLVNMATAGKVFGKIKQFNLDFGKPIKNALCKNASKHAEQQGEAARKAMQEKLKPYLLRRLKTDHLKELPPKIETCVWVRPSQQQIHMYKEKVHSKSFTAATDTLMGSDKEAAREAMKGAFKLLSVLKNICFHPILLQKGGPEGTVGSALEQTDLKTILNGSRKLELVVHMLKSFKGVGHKTLIFSQSTQMLDVIHYVLLKIPSFTIARIDGSVLQKRRATIVELFEEGKFDVLLVSTGAGGTGLTLNRASRVIMYDPVWNPSKDAQAVDRAYRIGQKQEVRVYRLFTAGTVEEKVYERQIHKTGLGMTVLTKANTSAKSLFNKDDLCKIFAQIPDGSCQLLERFQTEDIAQVIHAEHHTIAHAHSSVIGITNHHGIYCNKRKNAFAEAANVGAKRLKVAVEASDQDVSLKAPGPPFLVSDGSTSS</sequence>
<accession>A0A7S3PAQ0</accession>
<dbReference type="InterPro" id="IPR049730">
    <property type="entry name" value="SNF2/RAD54-like_C"/>
</dbReference>
<dbReference type="InterPro" id="IPR038718">
    <property type="entry name" value="SNF2-like_sf"/>
</dbReference>
<dbReference type="InterPro" id="IPR050496">
    <property type="entry name" value="SNF2_RAD54_helicase_repair"/>
</dbReference>
<dbReference type="Gene3D" id="3.40.50.300">
    <property type="entry name" value="P-loop containing nucleotide triphosphate hydrolases"/>
    <property type="match status" value="1"/>
</dbReference>
<evidence type="ECO:0000256" key="1">
    <source>
        <dbReference type="ARBA" id="ARBA00022801"/>
    </source>
</evidence>
<dbReference type="GO" id="GO:0016787">
    <property type="term" value="F:hydrolase activity"/>
    <property type="evidence" value="ECO:0007669"/>
    <property type="project" value="UniProtKB-KW"/>
</dbReference>
<evidence type="ECO:0000313" key="3">
    <source>
        <dbReference type="EMBL" id="CAE0418946.1"/>
    </source>
</evidence>
<keyword evidence="1" id="KW-0378">Hydrolase</keyword>
<dbReference type="CDD" id="cd18793">
    <property type="entry name" value="SF2_C_SNF"/>
    <property type="match status" value="1"/>
</dbReference>
<dbReference type="InterPro" id="IPR000330">
    <property type="entry name" value="SNF2_N"/>
</dbReference>
<dbReference type="Pfam" id="PF00176">
    <property type="entry name" value="SNF2-rel_dom"/>
    <property type="match status" value="1"/>
</dbReference>
<dbReference type="SUPFAM" id="SSF52540">
    <property type="entry name" value="P-loop containing nucleoside triphosphate hydrolases"/>
    <property type="match status" value="2"/>
</dbReference>
<reference evidence="3" key="1">
    <citation type="submission" date="2021-01" db="EMBL/GenBank/DDBJ databases">
        <authorList>
            <person name="Corre E."/>
            <person name="Pelletier E."/>
            <person name="Niang G."/>
            <person name="Scheremetjew M."/>
            <person name="Finn R."/>
            <person name="Kale V."/>
            <person name="Holt S."/>
            <person name="Cochrane G."/>
            <person name="Meng A."/>
            <person name="Brown T."/>
            <person name="Cohen L."/>
        </authorList>
    </citation>
    <scope>NUCLEOTIDE SEQUENCE</scope>
    <source>
        <strain evidence="3">CCMP127</strain>
    </source>
</reference>
<name>A0A7S3PAQ0_9STRA</name>
<evidence type="ECO:0000259" key="2">
    <source>
        <dbReference type="PROSITE" id="PS51194"/>
    </source>
</evidence>
<dbReference type="InterPro" id="IPR001650">
    <property type="entry name" value="Helicase_C-like"/>
</dbReference>
<dbReference type="Pfam" id="PF00271">
    <property type="entry name" value="Helicase_C"/>
    <property type="match status" value="1"/>
</dbReference>
<dbReference type="EMBL" id="HBIM01021137">
    <property type="protein sequence ID" value="CAE0418946.1"/>
    <property type="molecule type" value="Transcribed_RNA"/>
</dbReference>
<dbReference type="Gene3D" id="3.40.50.10810">
    <property type="entry name" value="Tandem AAA-ATPase domain"/>
    <property type="match status" value="1"/>
</dbReference>
<protein>
    <recommendedName>
        <fullName evidence="2">Helicase C-terminal domain-containing protein</fullName>
    </recommendedName>
</protein>
<organism evidence="3">
    <name type="scientific">Amphora coffeiformis</name>
    <dbReference type="NCBI Taxonomy" id="265554"/>
    <lineage>
        <taxon>Eukaryota</taxon>
        <taxon>Sar</taxon>
        <taxon>Stramenopiles</taxon>
        <taxon>Ochrophyta</taxon>
        <taxon>Bacillariophyta</taxon>
        <taxon>Bacillariophyceae</taxon>
        <taxon>Bacillariophycidae</taxon>
        <taxon>Thalassiophysales</taxon>
        <taxon>Catenulaceae</taxon>
        <taxon>Amphora</taxon>
    </lineage>
</organism>
<dbReference type="AlphaFoldDB" id="A0A7S3PAQ0"/>
<dbReference type="SMART" id="SM00490">
    <property type="entry name" value="HELICc"/>
    <property type="match status" value="1"/>
</dbReference>
<dbReference type="PANTHER" id="PTHR45629:SF7">
    <property type="entry name" value="DNA EXCISION REPAIR PROTEIN ERCC-6-RELATED"/>
    <property type="match status" value="1"/>
</dbReference>
<gene>
    <name evidence="3" type="ORF">ACOF00016_LOCUS15812</name>
</gene>
<proteinExistence type="predicted"/>
<dbReference type="PROSITE" id="PS51194">
    <property type="entry name" value="HELICASE_CTER"/>
    <property type="match status" value="1"/>
</dbReference>
<dbReference type="PANTHER" id="PTHR45629">
    <property type="entry name" value="SNF2/RAD54 FAMILY MEMBER"/>
    <property type="match status" value="1"/>
</dbReference>
<dbReference type="GO" id="GO:0005524">
    <property type="term" value="F:ATP binding"/>
    <property type="evidence" value="ECO:0007669"/>
    <property type="project" value="InterPro"/>
</dbReference>
<feature type="domain" description="Helicase C-terminal" evidence="2">
    <location>
        <begin position="222"/>
        <end position="380"/>
    </location>
</feature>
<dbReference type="GO" id="GO:0015616">
    <property type="term" value="F:DNA translocase activity"/>
    <property type="evidence" value="ECO:0007669"/>
    <property type="project" value="TreeGrafter"/>
</dbReference>